<feature type="domain" description="Glycosyltransferase 2-like" evidence="4">
    <location>
        <begin position="6"/>
        <end position="130"/>
    </location>
</feature>
<name>A0A941F6C9_9BACT</name>
<dbReference type="Gene3D" id="3.90.550.10">
    <property type="entry name" value="Spore Coat Polysaccharide Biosynthesis Protein SpsA, Chain A"/>
    <property type="match status" value="1"/>
</dbReference>
<reference evidence="5" key="1">
    <citation type="journal article" date="2018" name="Int. J. Syst. Evol. Microbiol.">
        <title>Carboxylicivirga sediminis sp. nov., isolated from coastal sediment.</title>
        <authorList>
            <person name="Wang F.Q."/>
            <person name="Ren L.H."/>
            <person name="Zou R.J."/>
            <person name="Sun Y.Z."/>
            <person name="Liu X.J."/>
            <person name="Jiang F."/>
            <person name="Liu L.J."/>
        </authorList>
    </citation>
    <scope>NUCLEOTIDE SEQUENCE</scope>
    <source>
        <strain evidence="5">JR1</strain>
    </source>
</reference>
<proteinExistence type="inferred from homology"/>
<reference evidence="5" key="2">
    <citation type="submission" date="2021-04" db="EMBL/GenBank/DDBJ databases">
        <authorList>
            <person name="Zhang T."/>
            <person name="Zhang Y."/>
            <person name="Lu D."/>
            <person name="Zuo D."/>
            <person name="Du Z."/>
        </authorList>
    </citation>
    <scope>NUCLEOTIDE SEQUENCE</scope>
    <source>
        <strain evidence="5">JR1</strain>
    </source>
</reference>
<dbReference type="PANTHER" id="PTHR43179:SF12">
    <property type="entry name" value="GALACTOFURANOSYLTRANSFERASE GLFT2"/>
    <property type="match status" value="1"/>
</dbReference>
<comment type="caution">
    <text evidence="5">The sequence shown here is derived from an EMBL/GenBank/DDBJ whole genome shotgun (WGS) entry which is preliminary data.</text>
</comment>
<evidence type="ECO:0000256" key="1">
    <source>
        <dbReference type="ARBA" id="ARBA00006739"/>
    </source>
</evidence>
<dbReference type="InterPro" id="IPR029044">
    <property type="entry name" value="Nucleotide-diphossugar_trans"/>
</dbReference>
<dbReference type="PANTHER" id="PTHR43179">
    <property type="entry name" value="RHAMNOSYLTRANSFERASE WBBL"/>
    <property type="match status" value="1"/>
</dbReference>
<accession>A0A941F6C9</accession>
<sequence length="344" mass="39155">MSKTAVVILNWNGRALLEKFLPEVLKNSAHEGVEVIVADNASSDDSLPFLQESFPSVRVIQLDENYGFAGGYNHALKQIEADYFVLLNSDVAPEKDWLPPLIHAMDEQPDLGACMPKVRAYNEPDKFEYAGAAGGYIDVFGYPFCRGRILDQLEIDEGQYDEPLSVFWATGAALMIRAELYNETGGLDESFFAHMEEIDLCWRLKNRGYTIKVLPAAEVLHVGGATLSQQSARKAFLNFRNNLVMMVKNMHGSRLLPVLFIRMVLDGIAGLHFIAKGEFDFFMAVLKAHFSFYGRLPQVLKQRKELAPFRLKKQHREVYPQSIIWAYYLNGVRKFSQLKHFRLH</sequence>
<dbReference type="Pfam" id="PF00535">
    <property type="entry name" value="Glycos_transf_2"/>
    <property type="match status" value="1"/>
</dbReference>
<evidence type="ECO:0000256" key="2">
    <source>
        <dbReference type="ARBA" id="ARBA00022676"/>
    </source>
</evidence>
<organism evidence="5 6">
    <name type="scientific">Carboxylicivirga sediminis</name>
    <dbReference type="NCBI Taxonomy" id="2006564"/>
    <lineage>
        <taxon>Bacteria</taxon>
        <taxon>Pseudomonadati</taxon>
        <taxon>Bacteroidota</taxon>
        <taxon>Bacteroidia</taxon>
        <taxon>Marinilabiliales</taxon>
        <taxon>Marinilabiliaceae</taxon>
        <taxon>Carboxylicivirga</taxon>
    </lineage>
</organism>
<dbReference type="Proteomes" id="UP000679220">
    <property type="component" value="Unassembled WGS sequence"/>
</dbReference>
<comment type="similarity">
    <text evidence="1">Belongs to the glycosyltransferase 2 family.</text>
</comment>
<keyword evidence="6" id="KW-1185">Reference proteome</keyword>
<keyword evidence="3" id="KW-0808">Transferase</keyword>
<evidence type="ECO:0000313" key="5">
    <source>
        <dbReference type="EMBL" id="MBR8536783.1"/>
    </source>
</evidence>
<dbReference type="GO" id="GO:0016757">
    <property type="term" value="F:glycosyltransferase activity"/>
    <property type="evidence" value="ECO:0007669"/>
    <property type="project" value="UniProtKB-KW"/>
</dbReference>
<dbReference type="InterPro" id="IPR001173">
    <property type="entry name" value="Glyco_trans_2-like"/>
</dbReference>
<dbReference type="CDD" id="cd04186">
    <property type="entry name" value="GT_2_like_c"/>
    <property type="match status" value="1"/>
</dbReference>
<dbReference type="SUPFAM" id="SSF53448">
    <property type="entry name" value="Nucleotide-diphospho-sugar transferases"/>
    <property type="match status" value="1"/>
</dbReference>
<evidence type="ECO:0000313" key="6">
    <source>
        <dbReference type="Proteomes" id="UP000679220"/>
    </source>
</evidence>
<dbReference type="EMBL" id="JAGTAR010000022">
    <property type="protein sequence ID" value="MBR8536783.1"/>
    <property type="molecule type" value="Genomic_DNA"/>
</dbReference>
<keyword evidence="2" id="KW-0328">Glycosyltransferase</keyword>
<dbReference type="AlphaFoldDB" id="A0A941F6C9"/>
<dbReference type="RefSeq" id="WP_212191806.1">
    <property type="nucleotide sequence ID" value="NZ_JAGTAR010000022.1"/>
</dbReference>
<evidence type="ECO:0000259" key="4">
    <source>
        <dbReference type="Pfam" id="PF00535"/>
    </source>
</evidence>
<gene>
    <name evidence="5" type="ORF">KDU71_14495</name>
</gene>
<evidence type="ECO:0000256" key="3">
    <source>
        <dbReference type="ARBA" id="ARBA00022679"/>
    </source>
</evidence>
<protein>
    <submittedName>
        <fullName evidence="5">Glycosyltransferase family 2 protein</fullName>
    </submittedName>
</protein>